<feature type="domain" description="Armadillo repeat-containing" evidence="11">
    <location>
        <begin position="85"/>
        <end position="277"/>
    </location>
</feature>
<dbReference type="InterPro" id="IPR016024">
    <property type="entry name" value="ARM-type_fold"/>
</dbReference>
<protein>
    <recommendedName>
        <fullName evidence="11">Armadillo repeat-containing domain-containing protein</fullName>
    </recommendedName>
</protein>
<evidence type="ECO:0000256" key="4">
    <source>
        <dbReference type="ARBA" id="ARBA00022692"/>
    </source>
</evidence>
<keyword evidence="4 10" id="KW-0812">Transmembrane</keyword>
<proteinExistence type="inferred from homology"/>
<evidence type="ECO:0000256" key="1">
    <source>
        <dbReference type="ARBA" id="ARBA00004167"/>
    </source>
</evidence>
<evidence type="ECO:0000313" key="13">
    <source>
        <dbReference type="Proteomes" id="UP001159428"/>
    </source>
</evidence>
<keyword evidence="13" id="KW-1185">Reference proteome</keyword>
<evidence type="ECO:0000256" key="2">
    <source>
        <dbReference type="ARBA" id="ARBA00004325"/>
    </source>
</evidence>
<organism evidence="12 13">
    <name type="scientific">Pocillopora meandrina</name>
    <dbReference type="NCBI Taxonomy" id="46732"/>
    <lineage>
        <taxon>Eukaryota</taxon>
        <taxon>Metazoa</taxon>
        <taxon>Cnidaria</taxon>
        <taxon>Anthozoa</taxon>
        <taxon>Hexacorallia</taxon>
        <taxon>Scleractinia</taxon>
        <taxon>Astrocoeniina</taxon>
        <taxon>Pocilloporidae</taxon>
        <taxon>Pocillopora</taxon>
    </lineage>
</organism>
<dbReference type="GO" id="GO:0031966">
    <property type="term" value="C:mitochondrial membrane"/>
    <property type="evidence" value="ECO:0007669"/>
    <property type="project" value="UniProtKB-SubCell"/>
</dbReference>
<evidence type="ECO:0000256" key="6">
    <source>
        <dbReference type="ARBA" id="ARBA00022989"/>
    </source>
</evidence>
<dbReference type="PANTHER" id="PTHR15712">
    <property type="entry name" value="ARMADILLO REPEAT CONTAINING PROTEIN"/>
    <property type="match status" value="1"/>
</dbReference>
<name>A0AAU9XRY7_9CNID</name>
<feature type="transmembrane region" description="Helical" evidence="10">
    <location>
        <begin position="12"/>
        <end position="31"/>
    </location>
</feature>
<evidence type="ECO:0000256" key="3">
    <source>
        <dbReference type="ARBA" id="ARBA00010553"/>
    </source>
</evidence>
<dbReference type="SUPFAM" id="SSF48371">
    <property type="entry name" value="ARM repeat"/>
    <property type="match status" value="1"/>
</dbReference>
<keyword evidence="5" id="KW-0735">Signal-anchor</keyword>
<keyword evidence="8 10" id="KW-0472">Membrane</keyword>
<keyword evidence="6 10" id="KW-1133">Transmembrane helix</keyword>
<dbReference type="InterPro" id="IPR000225">
    <property type="entry name" value="Armadillo"/>
</dbReference>
<reference evidence="12 13" key="1">
    <citation type="submission" date="2022-05" db="EMBL/GenBank/DDBJ databases">
        <authorList>
            <consortium name="Genoscope - CEA"/>
            <person name="William W."/>
        </authorList>
    </citation>
    <scope>NUCLEOTIDE SEQUENCE [LARGE SCALE GENOMIC DNA]</scope>
</reference>
<dbReference type="AlphaFoldDB" id="A0AAU9XRY7"/>
<dbReference type="InterPro" id="IPR011989">
    <property type="entry name" value="ARM-like"/>
</dbReference>
<dbReference type="EMBL" id="CALNXJ010000057">
    <property type="protein sequence ID" value="CAH3155035.1"/>
    <property type="molecule type" value="Genomic_DNA"/>
</dbReference>
<evidence type="ECO:0000259" key="11">
    <source>
        <dbReference type="Pfam" id="PF04826"/>
    </source>
</evidence>
<comment type="subcellular location">
    <subcellularLocation>
        <location evidence="1">Membrane</location>
        <topology evidence="1">Single-pass membrane protein</topology>
    </subcellularLocation>
    <subcellularLocation>
        <location evidence="2">Mitochondrion membrane</location>
    </subcellularLocation>
</comment>
<feature type="repeat" description="ARM" evidence="9">
    <location>
        <begin position="124"/>
        <end position="158"/>
    </location>
</feature>
<dbReference type="PANTHER" id="PTHR15712:SF23">
    <property type="entry name" value="ARMADILLO REPEAT CONTAINING 10"/>
    <property type="match status" value="1"/>
</dbReference>
<dbReference type="Gene3D" id="1.25.10.10">
    <property type="entry name" value="Leucine-rich Repeat Variant"/>
    <property type="match status" value="1"/>
</dbReference>
<evidence type="ECO:0000256" key="10">
    <source>
        <dbReference type="SAM" id="Phobius"/>
    </source>
</evidence>
<keyword evidence="7" id="KW-0496">Mitochondrion</keyword>
<evidence type="ECO:0000256" key="5">
    <source>
        <dbReference type="ARBA" id="ARBA00022968"/>
    </source>
</evidence>
<gene>
    <name evidence="12" type="ORF">PMEA_00027934</name>
</gene>
<sequence>MEATGKTTRIVLFGVCSACAALAITFGLYYLREYKGKKKKGSITDVFESLHKLREDDSGSSFVIKQELAEILNENGHGEFTKGTMASLLELLEKVEDHMLEKLLVALLNCSAFTTNQNIIRECGGLSRLVTLLTHPKKTIIIKAVQVLSNLAMNEKNQACLKDSVFEIIKNLEYCDVLDDDDVITEHLKLMVNLSVTNTAHEEIMTGVQAFFDILCRSHSEKIQKEVLRLLVNLSCNTNNLEGLLGLKPLLILQTFMLADNQDDIVLRAVTVVANLLSSPDGYTEQQQAVITEHLNVLYGELMRLLDHTDENIQSQAKRALRSIFAFRMMYTT</sequence>
<dbReference type="InterPro" id="IPR051303">
    <property type="entry name" value="Armcx_regulator"/>
</dbReference>
<evidence type="ECO:0000313" key="12">
    <source>
        <dbReference type="EMBL" id="CAH3155035.1"/>
    </source>
</evidence>
<dbReference type="Pfam" id="PF04826">
    <property type="entry name" value="Arm_2"/>
    <property type="match status" value="1"/>
</dbReference>
<comment type="similarity">
    <text evidence="3">Belongs to the eutherian X-chromosome-specific Armcx family.</text>
</comment>
<evidence type="ECO:0000256" key="7">
    <source>
        <dbReference type="ARBA" id="ARBA00023128"/>
    </source>
</evidence>
<dbReference type="InterPro" id="IPR006911">
    <property type="entry name" value="ARM-rpt_dom"/>
</dbReference>
<dbReference type="PROSITE" id="PS50176">
    <property type="entry name" value="ARM_REPEAT"/>
    <property type="match status" value="1"/>
</dbReference>
<dbReference type="Proteomes" id="UP001159428">
    <property type="component" value="Unassembled WGS sequence"/>
</dbReference>
<accession>A0AAU9XRY7</accession>
<evidence type="ECO:0000256" key="9">
    <source>
        <dbReference type="PROSITE-ProRule" id="PRU00259"/>
    </source>
</evidence>
<dbReference type="SMART" id="SM00185">
    <property type="entry name" value="ARM"/>
    <property type="match status" value="2"/>
</dbReference>
<evidence type="ECO:0000256" key="8">
    <source>
        <dbReference type="ARBA" id="ARBA00023136"/>
    </source>
</evidence>
<comment type="caution">
    <text evidence="12">The sequence shown here is derived from an EMBL/GenBank/DDBJ whole genome shotgun (WGS) entry which is preliminary data.</text>
</comment>